<feature type="region of interest" description="Disordered" evidence="2">
    <location>
        <begin position="1148"/>
        <end position="1171"/>
    </location>
</feature>
<sequence>APGHEPPLLTMAEGLRICLGRRSGALQSPEDLAGGSKQIRKPAGIHLLRPFGCRVPLLHRGGGPDWLSSLRPKDERALPQNCSGTKALVPAGYEQLIDGQHGSKPDPVLVTGDMGVFLRASRLRTSDHPGDGINQDRGSSFFACRTPPQGSVFRAFGRHSEQPPLMRMSDTVAVKAATETMRVPEVEESNLMHQERLARSGSQQNVDPDKDESSCDGKGDTQDKTQFSQSFDKEQGSKDEGEKEKSTDKPGKSEKMPRKMLSRDSSQEYTDSTGIDLHEFLVNTLKNNPRDRMMLLKLEQDILDFISNNESQKRKFPPMTSYHRMLLHRVAAYFGLDHNVDPTGKSVVVNKTSNTRIPDQKFSEHINPDKTDDFQKRYILKRENASLDKDDNVMRMRLKEDRRSKSIEEREEEYLRARERIFAQDGQDGFPLDKRIQEDDAANSTTQQRRQIFRSKESRSANSRQSSSENEARYSEPRPWSSTDSESSNRNLQLAMTKASSFSGISVLVRGDSSASSKSAGSDSSSSVGSSTGSLSCSQPLLAAPAHTRASQTTTAPVAYPTISASTSVSYEAGRTTPIAPTANTSYFLLPLEAAGIPPGSVLVNSNTGQPLLSADGGAVLYAPTEAPQQGRTQQPLPSPMVPPPAPPSQHLHQPLNHMLPQPMGSVHPPAQPVLYSALSYPPPLLPMSPNQPYTVQQCCDAPTLILLVLSNPQPDNLGSQFSHMSLARQPSDGPDAHAAVYPPSMVLQPPQQGGYVVPPPGQPIATPAYSVSGPPATQPVLQQRAYMQQIPGCHCAPGMYPHSPTYRPVAAVHYSGPQSQPPPPPPVAQQSGVVSSDVLPHLEMEPVFPEAPTLCPLGTRWPVFSPQGAGEVSQRPGVAGCGTGALSERTTILTVNRSLFQPLTPLQWQRPAGKEGCSIQDKLMSERRAQDGDLQAGEGRGWGGAETSRGLEGFLAVMPSQLQGFQSMVGVQQSLSQNLVSSQPGGVGSQMQGMMVQYPPMPPYQVSVPQGSQGVSQQTYPQTIIIPSQSGQGHQPVPGVQVYYSVVPHTQQSAMSSSMGFLPPPGSEQMPFPRTSPPCGSQQMPGQQCTGVPQTHGNGVLMMQLMLPPNHQPRAHSPPQWKHNKYYSLDHQRSHKSIELATLDSLQSSPQLGSPSSSPAQSPTPAHLTNMKNIRPSLASIPIMPQFARPIISGQGDGRYPLLGQPLHYNPPIRPPLLHGPQMFPSHQGPTGVRHGGRGRRPTKKALSTDLSVSDPVSSRVLEVTDLPEGMRRAEVDLLFAELRRTGASIKWVPDHQAARSHRGPGESGGGATEGSKTACDLAKDYTILALFPSRHSAQSALLNHSGALTAFKLRTSKRHWEIHSLERSSSQ</sequence>
<dbReference type="InterPro" id="IPR001374">
    <property type="entry name" value="R3H_dom"/>
</dbReference>
<name>A0A0N8K1G3_SCLFO</name>
<accession>A0A0N8K1G3</accession>
<dbReference type="SUPFAM" id="SSF82708">
    <property type="entry name" value="R3H domain"/>
    <property type="match status" value="1"/>
</dbReference>
<dbReference type="CDD" id="cd02642">
    <property type="entry name" value="R3H_encore_like"/>
    <property type="match status" value="1"/>
</dbReference>
<evidence type="ECO:0000313" key="6">
    <source>
        <dbReference type="Proteomes" id="UP000034805"/>
    </source>
</evidence>
<organism evidence="5 6">
    <name type="scientific">Scleropages formosus</name>
    <name type="common">Asian bonytongue</name>
    <name type="synonym">Osteoglossum formosum</name>
    <dbReference type="NCBI Taxonomy" id="113540"/>
    <lineage>
        <taxon>Eukaryota</taxon>
        <taxon>Metazoa</taxon>
        <taxon>Chordata</taxon>
        <taxon>Craniata</taxon>
        <taxon>Vertebrata</taxon>
        <taxon>Euteleostomi</taxon>
        <taxon>Actinopterygii</taxon>
        <taxon>Neopterygii</taxon>
        <taxon>Teleostei</taxon>
        <taxon>Osteoglossocephala</taxon>
        <taxon>Osteoglossomorpha</taxon>
        <taxon>Osteoglossiformes</taxon>
        <taxon>Osteoglossidae</taxon>
        <taxon>Scleropages</taxon>
    </lineage>
</organism>
<feature type="compositionally biased region" description="Low complexity" evidence="2">
    <location>
        <begin position="460"/>
        <end position="469"/>
    </location>
</feature>
<feature type="compositionally biased region" description="Polar residues" evidence="2">
    <location>
        <begin position="480"/>
        <end position="491"/>
    </location>
</feature>
<evidence type="ECO:0000259" key="4">
    <source>
        <dbReference type="PROSITE" id="PS51673"/>
    </source>
</evidence>
<evidence type="ECO:0000313" key="5">
    <source>
        <dbReference type="EMBL" id="KPP74857.1"/>
    </source>
</evidence>
<feature type="compositionally biased region" description="Basic and acidic residues" evidence="2">
    <location>
        <begin position="207"/>
        <end position="223"/>
    </location>
</feature>
<dbReference type="EMBL" id="JARO02001635">
    <property type="protein sequence ID" value="KPP74857.1"/>
    <property type="molecule type" value="Genomic_DNA"/>
</dbReference>
<feature type="domain" description="R3H" evidence="3">
    <location>
        <begin position="292"/>
        <end position="355"/>
    </location>
</feature>
<comment type="caution">
    <text evidence="5">The sequence shown here is derived from an EMBL/GenBank/DDBJ whole genome shotgun (WGS) entry which is preliminary data.</text>
</comment>
<feature type="region of interest" description="Disordered" evidence="2">
    <location>
        <begin position="426"/>
        <end position="491"/>
    </location>
</feature>
<feature type="compositionally biased region" description="Pro residues" evidence="2">
    <location>
        <begin position="637"/>
        <end position="648"/>
    </location>
</feature>
<evidence type="ECO:0000259" key="3">
    <source>
        <dbReference type="PROSITE" id="PS51061"/>
    </source>
</evidence>
<dbReference type="PROSITE" id="PS51673">
    <property type="entry name" value="SUZ"/>
    <property type="match status" value="1"/>
</dbReference>
<feature type="domain" description="SUZ" evidence="4">
    <location>
        <begin position="356"/>
        <end position="426"/>
    </location>
</feature>
<feature type="compositionally biased region" description="Basic residues" evidence="2">
    <location>
        <begin position="1236"/>
        <end position="1245"/>
    </location>
</feature>
<feature type="region of interest" description="Disordered" evidence="2">
    <location>
        <begin position="627"/>
        <end position="651"/>
    </location>
</feature>
<keyword evidence="1" id="KW-0597">Phosphoprotein</keyword>
<dbReference type="PANTHER" id="PTHR15672">
    <property type="entry name" value="CAMP-REGULATED PHOSPHOPROTEIN 21 RELATED R3H DOMAIN CONTAINING PROTEIN"/>
    <property type="match status" value="1"/>
</dbReference>
<feature type="non-terminal residue" evidence="5">
    <location>
        <position position="1"/>
    </location>
</feature>
<evidence type="ECO:0000256" key="1">
    <source>
        <dbReference type="ARBA" id="ARBA00022553"/>
    </source>
</evidence>
<protein>
    <submittedName>
        <fullName evidence="5">R3H domain-containing protein 2-like</fullName>
    </submittedName>
</protein>
<dbReference type="Gene3D" id="3.30.1370.50">
    <property type="entry name" value="R3H-like domain"/>
    <property type="match status" value="1"/>
</dbReference>
<feature type="region of interest" description="Disordered" evidence="2">
    <location>
        <begin position="1065"/>
        <end position="1090"/>
    </location>
</feature>
<dbReference type="GO" id="GO:0003676">
    <property type="term" value="F:nucleic acid binding"/>
    <property type="evidence" value="ECO:0007669"/>
    <property type="project" value="UniProtKB-UniRule"/>
</dbReference>
<reference evidence="5 6" key="1">
    <citation type="submission" date="2015-08" db="EMBL/GenBank/DDBJ databases">
        <title>The genome of the Asian arowana (Scleropages formosus).</title>
        <authorList>
            <person name="Tan M.H."/>
            <person name="Gan H.M."/>
            <person name="Croft L.J."/>
            <person name="Austin C.M."/>
        </authorList>
    </citation>
    <scope>NUCLEOTIDE SEQUENCE [LARGE SCALE GENOMIC DNA]</scope>
    <source>
        <strain evidence="5">Aro1</strain>
    </source>
</reference>
<feature type="region of interest" description="Disordered" evidence="2">
    <location>
        <begin position="513"/>
        <end position="537"/>
    </location>
</feature>
<dbReference type="PANTHER" id="PTHR15672:SF12">
    <property type="entry name" value="R3H DOMAIN-CONTAINING PROTEIN 1"/>
    <property type="match status" value="1"/>
</dbReference>
<feature type="compositionally biased region" description="Polar residues" evidence="2">
    <location>
        <begin position="1079"/>
        <end position="1090"/>
    </location>
</feature>
<gene>
    <name evidence="5" type="ORF">Z043_105953</name>
</gene>
<dbReference type="FunFam" id="3.30.1370.50:FF:000001">
    <property type="entry name" value="R3H domain-containing protein 2 isoform 1"/>
    <property type="match status" value="1"/>
</dbReference>
<dbReference type="PROSITE" id="PS51061">
    <property type="entry name" value="R3H"/>
    <property type="match status" value="1"/>
</dbReference>
<dbReference type="Pfam" id="PF01424">
    <property type="entry name" value="R3H"/>
    <property type="match status" value="1"/>
</dbReference>
<feature type="region of interest" description="Disordered" evidence="2">
    <location>
        <begin position="1229"/>
        <end position="1253"/>
    </location>
</feature>
<dbReference type="Proteomes" id="UP000034805">
    <property type="component" value="Unassembled WGS sequence"/>
</dbReference>
<evidence type="ECO:0000256" key="2">
    <source>
        <dbReference type="SAM" id="MobiDB-lite"/>
    </source>
</evidence>
<dbReference type="InterPro" id="IPR024771">
    <property type="entry name" value="SUZ"/>
</dbReference>
<proteinExistence type="predicted"/>
<feature type="compositionally biased region" description="Basic and acidic residues" evidence="2">
    <location>
        <begin position="231"/>
        <end position="266"/>
    </location>
</feature>
<feature type="compositionally biased region" description="Low complexity" evidence="2">
    <location>
        <begin position="1148"/>
        <end position="1166"/>
    </location>
</feature>
<feature type="region of interest" description="Disordered" evidence="2">
    <location>
        <begin position="1295"/>
        <end position="1317"/>
    </location>
</feature>
<dbReference type="InterPro" id="IPR051937">
    <property type="entry name" value="R3H_domain_containing"/>
</dbReference>
<dbReference type="InterPro" id="IPR036867">
    <property type="entry name" value="R3H_dom_sf"/>
</dbReference>
<feature type="region of interest" description="Disordered" evidence="2">
    <location>
        <begin position="182"/>
        <end position="270"/>
    </location>
</feature>
<dbReference type="Pfam" id="PF12752">
    <property type="entry name" value="SUZ"/>
    <property type="match status" value="1"/>
</dbReference>
<dbReference type="SMART" id="SM00393">
    <property type="entry name" value="R3H"/>
    <property type="match status" value="1"/>
</dbReference>